<evidence type="ECO:0000313" key="3">
    <source>
        <dbReference type="Proteomes" id="UP001156666"/>
    </source>
</evidence>
<dbReference type="EMBL" id="BSOH01000014">
    <property type="protein sequence ID" value="GLR17604.1"/>
    <property type="molecule type" value="Genomic_DNA"/>
</dbReference>
<protein>
    <submittedName>
        <fullName evidence="2">Uncharacterized protein</fullName>
    </submittedName>
</protein>
<organism evidence="2 3">
    <name type="scientific">Portibacter lacus</name>
    <dbReference type="NCBI Taxonomy" id="1099794"/>
    <lineage>
        <taxon>Bacteria</taxon>
        <taxon>Pseudomonadati</taxon>
        <taxon>Bacteroidota</taxon>
        <taxon>Saprospiria</taxon>
        <taxon>Saprospirales</taxon>
        <taxon>Haliscomenobacteraceae</taxon>
        <taxon>Portibacter</taxon>
    </lineage>
</organism>
<feature type="transmembrane region" description="Helical" evidence="1">
    <location>
        <begin position="144"/>
        <end position="162"/>
    </location>
</feature>
<keyword evidence="3" id="KW-1185">Reference proteome</keyword>
<keyword evidence="1" id="KW-1133">Transmembrane helix</keyword>
<keyword evidence="1" id="KW-0472">Membrane</keyword>
<proteinExistence type="predicted"/>
<evidence type="ECO:0000313" key="2">
    <source>
        <dbReference type="EMBL" id="GLR17604.1"/>
    </source>
</evidence>
<comment type="caution">
    <text evidence="2">The sequence shown here is derived from an EMBL/GenBank/DDBJ whole genome shotgun (WGS) entry which is preliminary data.</text>
</comment>
<name>A0AA37SQK7_9BACT</name>
<keyword evidence="1" id="KW-0812">Transmembrane</keyword>
<feature type="transmembrane region" description="Helical" evidence="1">
    <location>
        <begin position="57"/>
        <end position="75"/>
    </location>
</feature>
<feature type="transmembrane region" description="Helical" evidence="1">
    <location>
        <begin position="82"/>
        <end position="102"/>
    </location>
</feature>
<sequence length="169" mass="19349">MWKITLLAPQYPDGVQMHIYINKIGGKTPGTLQNVNILNHYIGMKKITPESIPELKYMPPIVIFYIITAFIVGIFNKKWMYWAWLISLILVLSIGLYDFYLWEYDYGHSLDPKAPMKFEGASFQPPLIGRKEIINFTAISLPHIGGYFLGLSIMLGMVATYLKSKKIKA</sequence>
<reference evidence="2" key="1">
    <citation type="journal article" date="2014" name="Int. J. Syst. Evol. Microbiol.">
        <title>Complete genome sequence of Corynebacterium casei LMG S-19264T (=DSM 44701T), isolated from a smear-ripened cheese.</title>
        <authorList>
            <consortium name="US DOE Joint Genome Institute (JGI-PGF)"/>
            <person name="Walter F."/>
            <person name="Albersmeier A."/>
            <person name="Kalinowski J."/>
            <person name="Ruckert C."/>
        </authorList>
    </citation>
    <scope>NUCLEOTIDE SEQUENCE</scope>
    <source>
        <strain evidence="2">NBRC 108769</strain>
    </source>
</reference>
<dbReference type="AlphaFoldDB" id="A0AA37SQK7"/>
<reference evidence="2" key="2">
    <citation type="submission" date="2023-01" db="EMBL/GenBank/DDBJ databases">
        <title>Draft genome sequence of Portibacter lacus strain NBRC 108769.</title>
        <authorList>
            <person name="Sun Q."/>
            <person name="Mori K."/>
        </authorList>
    </citation>
    <scope>NUCLEOTIDE SEQUENCE</scope>
    <source>
        <strain evidence="2">NBRC 108769</strain>
    </source>
</reference>
<accession>A0AA37SQK7</accession>
<evidence type="ECO:0000256" key="1">
    <source>
        <dbReference type="SAM" id="Phobius"/>
    </source>
</evidence>
<dbReference type="Proteomes" id="UP001156666">
    <property type="component" value="Unassembled WGS sequence"/>
</dbReference>
<gene>
    <name evidence="2" type="ORF">GCM10007940_22190</name>
</gene>